<name>X1Q4M5_9ZZZZ</name>
<comment type="caution">
    <text evidence="1">The sequence shown here is derived from an EMBL/GenBank/DDBJ whole genome shotgun (WGS) entry which is preliminary data.</text>
</comment>
<gene>
    <name evidence="1" type="ORF">S06H3_39756</name>
</gene>
<dbReference type="AlphaFoldDB" id="X1Q4M5"/>
<evidence type="ECO:0000313" key="1">
    <source>
        <dbReference type="EMBL" id="GAI46015.1"/>
    </source>
</evidence>
<dbReference type="EMBL" id="BARV01024344">
    <property type="protein sequence ID" value="GAI46015.1"/>
    <property type="molecule type" value="Genomic_DNA"/>
</dbReference>
<reference evidence="1" key="1">
    <citation type="journal article" date="2014" name="Front. Microbiol.">
        <title>High frequency of phylogenetically diverse reductive dehalogenase-homologous genes in deep subseafloor sedimentary metagenomes.</title>
        <authorList>
            <person name="Kawai M."/>
            <person name="Futagami T."/>
            <person name="Toyoda A."/>
            <person name="Takaki Y."/>
            <person name="Nishi S."/>
            <person name="Hori S."/>
            <person name="Arai W."/>
            <person name="Tsubouchi T."/>
            <person name="Morono Y."/>
            <person name="Uchiyama I."/>
            <person name="Ito T."/>
            <person name="Fujiyama A."/>
            <person name="Inagaki F."/>
            <person name="Takami H."/>
        </authorList>
    </citation>
    <scope>NUCLEOTIDE SEQUENCE</scope>
    <source>
        <strain evidence="1">Expedition CK06-06</strain>
    </source>
</reference>
<protein>
    <submittedName>
        <fullName evidence="1">Uncharacterized protein</fullName>
    </submittedName>
</protein>
<organism evidence="1">
    <name type="scientific">marine sediment metagenome</name>
    <dbReference type="NCBI Taxonomy" id="412755"/>
    <lineage>
        <taxon>unclassified sequences</taxon>
        <taxon>metagenomes</taxon>
        <taxon>ecological metagenomes</taxon>
    </lineage>
</organism>
<sequence length="96" mass="10964">MKAKIFLPDELELIRKNEERETGVLNPGGKKLISWPVKGKEIGDYIISVKASGELRGDLISAEDSVMVKIKKPWKGSWPERWFQGVIDFFQVKLGY</sequence>
<proteinExistence type="predicted"/>
<accession>X1Q4M5</accession>